<feature type="compositionally biased region" description="Pro residues" evidence="6">
    <location>
        <begin position="95"/>
        <end position="107"/>
    </location>
</feature>
<proteinExistence type="inferred from homology"/>
<keyword evidence="2" id="KW-0540">Nuclease</keyword>
<dbReference type="EMBL" id="CABFNQ020000533">
    <property type="protein sequence ID" value="CAH0018403.1"/>
    <property type="molecule type" value="Genomic_DNA"/>
</dbReference>
<dbReference type="GO" id="GO:0005634">
    <property type="term" value="C:nucleus"/>
    <property type="evidence" value="ECO:0007669"/>
    <property type="project" value="TreeGrafter"/>
</dbReference>
<dbReference type="SUPFAM" id="SSF53098">
    <property type="entry name" value="Ribonuclease H-like"/>
    <property type="match status" value="1"/>
</dbReference>
<evidence type="ECO:0000256" key="5">
    <source>
        <dbReference type="SAM" id="Coils"/>
    </source>
</evidence>
<keyword evidence="5" id="KW-0175">Coiled coil</keyword>
<protein>
    <recommendedName>
        <fullName evidence="7">Exonuclease domain-containing protein</fullName>
    </recommendedName>
</protein>
<dbReference type="Proteomes" id="UP000696573">
    <property type="component" value="Unassembled WGS sequence"/>
</dbReference>
<name>A0A9N9V9B4_9HYPO</name>
<feature type="compositionally biased region" description="Low complexity" evidence="6">
    <location>
        <begin position="108"/>
        <end position="122"/>
    </location>
</feature>
<feature type="region of interest" description="Disordered" evidence="6">
    <location>
        <begin position="28"/>
        <end position="156"/>
    </location>
</feature>
<dbReference type="Gene3D" id="3.30.420.10">
    <property type="entry name" value="Ribonuclease H-like superfamily/Ribonuclease H"/>
    <property type="match status" value="1"/>
</dbReference>
<keyword evidence="3" id="KW-0378">Hydrolase</keyword>
<sequence length="635" mass="70472">MSINLKYIPCPAGNKCTAFMCIFGHESDKDKQKEKQVPPSSDVAQKSAPSDHTESRKTAAGSQPGTATPQTSKTESSEARSRTLNIVPATATRPVSPPPLKRPPTKPPSALSATSSPAQTPARPKRALEGSESSTGSSPAKKRKPESLNPRLLKSAPASHETRLKLVKLLIAEYKRLNKDLQKEKSDDDKRLLLSEQDLIHKVLDEEEKTAIEKPAVYANIMRNRIMQYKRMPVSQWKAIREQERATELSKARSEDGMNIPKFVETGLAPAQEVELLQRLLTPITDLTEYGYVPTVPPEEAIKKAQEGREAGKGWEQCDRCQQRFQVFPGRRVEDGALTSGGSCRFHWGKIYLPAKAPGDRTKIPKRYRCCNENVGESAGCTEMVNHVYKINDPKTLAAILNYVETPDNPAAPKDRAVGFDCEMGYTVHGLELIRLTAVDWPSGNELLDILVRPLGDILDLNSRFSGVWPEDMAQAKSWSPTDDLSMLFKSNSEGGSEDGEVRSRKKDLRIVSSPEVARELLFSLISPDTPLIGHGIENDLNAVRIVHPTVIDTVLLFPHKAGLPYRHGLKMLMEQQLNRKIQQETGAKILGHDSAEDARAAGELVRLRVMQEWTKLKKGGWKSANGELVPPEQW</sequence>
<evidence type="ECO:0000256" key="2">
    <source>
        <dbReference type="ARBA" id="ARBA00022722"/>
    </source>
</evidence>
<keyword evidence="9" id="KW-1185">Reference proteome</keyword>
<dbReference type="InterPro" id="IPR047021">
    <property type="entry name" value="REXO1/3/4-like"/>
</dbReference>
<dbReference type="GO" id="GO:0004527">
    <property type="term" value="F:exonuclease activity"/>
    <property type="evidence" value="ECO:0007669"/>
    <property type="project" value="UniProtKB-KW"/>
</dbReference>
<reference evidence="8" key="1">
    <citation type="submission" date="2021-10" db="EMBL/GenBank/DDBJ databases">
        <authorList>
            <person name="Piombo E."/>
        </authorList>
    </citation>
    <scope>NUCLEOTIDE SEQUENCE</scope>
</reference>
<dbReference type="InterPro" id="IPR034922">
    <property type="entry name" value="REX1-like_exo"/>
</dbReference>
<dbReference type="CDD" id="cd06145">
    <property type="entry name" value="REX1_like"/>
    <property type="match status" value="1"/>
</dbReference>
<evidence type="ECO:0000256" key="4">
    <source>
        <dbReference type="ARBA" id="ARBA00022839"/>
    </source>
</evidence>
<dbReference type="AlphaFoldDB" id="A0A9N9V9B4"/>
<feature type="compositionally biased region" description="Polar residues" evidence="6">
    <location>
        <begin position="60"/>
        <end position="74"/>
    </location>
</feature>
<feature type="coiled-coil region" evidence="5">
    <location>
        <begin position="164"/>
        <end position="191"/>
    </location>
</feature>
<dbReference type="PANTHER" id="PTHR12801:SF112">
    <property type="entry name" value="RNA EXONUCLEASE 3"/>
    <property type="match status" value="1"/>
</dbReference>
<evidence type="ECO:0000313" key="9">
    <source>
        <dbReference type="Proteomes" id="UP000696573"/>
    </source>
</evidence>
<accession>A0A9N9V9B4</accession>
<dbReference type="GO" id="GO:0003676">
    <property type="term" value="F:nucleic acid binding"/>
    <property type="evidence" value="ECO:0007669"/>
    <property type="project" value="InterPro"/>
</dbReference>
<organism evidence="8 9">
    <name type="scientific">Clonostachys rhizophaga</name>
    <dbReference type="NCBI Taxonomy" id="160324"/>
    <lineage>
        <taxon>Eukaryota</taxon>
        <taxon>Fungi</taxon>
        <taxon>Dikarya</taxon>
        <taxon>Ascomycota</taxon>
        <taxon>Pezizomycotina</taxon>
        <taxon>Sordariomycetes</taxon>
        <taxon>Hypocreomycetidae</taxon>
        <taxon>Hypocreales</taxon>
        <taxon>Bionectriaceae</taxon>
        <taxon>Clonostachys</taxon>
    </lineage>
</organism>
<dbReference type="InterPro" id="IPR013520">
    <property type="entry name" value="Ribonucl_H"/>
</dbReference>
<dbReference type="OrthoDB" id="3996471at2759"/>
<dbReference type="InterPro" id="IPR036397">
    <property type="entry name" value="RNaseH_sf"/>
</dbReference>
<comment type="caution">
    <text evidence="8">The sequence shown here is derived from an EMBL/GenBank/DDBJ whole genome shotgun (WGS) entry which is preliminary data.</text>
</comment>
<evidence type="ECO:0000256" key="6">
    <source>
        <dbReference type="SAM" id="MobiDB-lite"/>
    </source>
</evidence>
<evidence type="ECO:0000256" key="3">
    <source>
        <dbReference type="ARBA" id="ARBA00022801"/>
    </source>
</evidence>
<feature type="domain" description="Exonuclease" evidence="7">
    <location>
        <begin position="416"/>
        <end position="615"/>
    </location>
</feature>
<comment type="similarity">
    <text evidence="1">Belongs to the REXO1/REXO3 family.</text>
</comment>
<evidence type="ECO:0000313" key="8">
    <source>
        <dbReference type="EMBL" id="CAH0018403.1"/>
    </source>
</evidence>
<evidence type="ECO:0000259" key="7">
    <source>
        <dbReference type="SMART" id="SM00479"/>
    </source>
</evidence>
<gene>
    <name evidence="8" type="ORF">CRHIZ90672A_00009084</name>
</gene>
<evidence type="ECO:0000256" key="1">
    <source>
        <dbReference type="ARBA" id="ARBA00006357"/>
    </source>
</evidence>
<dbReference type="SMART" id="SM00479">
    <property type="entry name" value="EXOIII"/>
    <property type="match status" value="1"/>
</dbReference>
<keyword evidence="4" id="KW-0269">Exonuclease</keyword>
<dbReference type="PANTHER" id="PTHR12801">
    <property type="entry name" value="RNA EXONUCLEASE REXO1 / RECO3 FAMILY MEMBER-RELATED"/>
    <property type="match status" value="1"/>
</dbReference>
<dbReference type="InterPro" id="IPR012337">
    <property type="entry name" value="RNaseH-like_sf"/>
</dbReference>
<feature type="compositionally biased region" description="Polar residues" evidence="6">
    <location>
        <begin position="38"/>
        <end position="48"/>
    </location>
</feature>